<accession>A0AAW9S6D2</accession>
<dbReference type="Pfam" id="PF03417">
    <property type="entry name" value="AAT"/>
    <property type="match status" value="1"/>
</dbReference>
<dbReference type="GO" id="GO:0016810">
    <property type="term" value="F:hydrolase activity, acting on carbon-nitrogen (but not peptide) bonds"/>
    <property type="evidence" value="ECO:0007669"/>
    <property type="project" value="TreeGrafter"/>
</dbReference>
<name>A0AAW9S6D2_9BACT</name>
<dbReference type="GO" id="GO:0016746">
    <property type="term" value="F:acyltransferase activity"/>
    <property type="evidence" value="ECO:0007669"/>
    <property type="project" value="UniProtKB-KW"/>
</dbReference>
<dbReference type="AlphaFoldDB" id="A0AAW9S6D2"/>
<evidence type="ECO:0000313" key="3">
    <source>
        <dbReference type="Proteomes" id="UP001403385"/>
    </source>
</evidence>
<dbReference type="Gene3D" id="3.60.60.10">
    <property type="entry name" value="Penicillin V Acylase, Chain A"/>
    <property type="match status" value="1"/>
</dbReference>
<sequence length="318" mass="36448">MEEHIVNLDLPVDKRWDFLRVYKEEMDALLECYLNDFRSAEYLFDSIHQYKQELVTFTYLEEIEFISSFSKFSTTEVLIANLYYDILKFYFGCTAFAVNHEDTILHARNLDWHTENNLLSRHSRIFNFQENGKTLFKTVGWAGFLGALSGVKPGKFSLTLNAVESDEPPEVAYPISFLLRDVLELSNSFQDAKEKLEKITIACDCLILLSGVTPDEKVVIERTPKRYATRGTQEDFIVVTNDYKTLGNNVLTDDSSLLQATSCGRYDRAIELLQRAKPESAGECLHLLQDDKVQMEITVQQMVFNNKTGDVTLVKANV</sequence>
<feature type="domain" description="Peptidase C45 hydrolase" evidence="1">
    <location>
        <begin position="99"/>
        <end position="292"/>
    </location>
</feature>
<gene>
    <name evidence="2" type="ORF">AAG747_16010</name>
</gene>
<proteinExistence type="predicted"/>
<keyword evidence="2" id="KW-0808">Transferase</keyword>
<dbReference type="NCBIfam" id="NF040521">
    <property type="entry name" value="C45_proenzyme"/>
    <property type="match status" value="1"/>
</dbReference>
<protein>
    <submittedName>
        <fullName evidence="2">C45 family autoproteolytic acyltransferase/hydrolase</fullName>
    </submittedName>
</protein>
<dbReference type="EMBL" id="JBDKWZ010000008">
    <property type="protein sequence ID" value="MEN7549428.1"/>
    <property type="molecule type" value="Genomic_DNA"/>
</dbReference>
<dbReference type="PANTHER" id="PTHR28583">
    <property type="entry name" value="ACID AMIDASE"/>
    <property type="match status" value="1"/>
</dbReference>
<dbReference type="InterPro" id="IPR047794">
    <property type="entry name" value="C45_proenzyme-like"/>
</dbReference>
<evidence type="ECO:0000259" key="1">
    <source>
        <dbReference type="Pfam" id="PF03417"/>
    </source>
</evidence>
<comment type="caution">
    <text evidence="2">The sequence shown here is derived from an EMBL/GenBank/DDBJ whole genome shotgun (WGS) entry which is preliminary data.</text>
</comment>
<keyword evidence="3" id="KW-1185">Reference proteome</keyword>
<organism evidence="2 3">
    <name type="scientific">Rapidithrix thailandica</name>
    <dbReference type="NCBI Taxonomy" id="413964"/>
    <lineage>
        <taxon>Bacteria</taxon>
        <taxon>Pseudomonadati</taxon>
        <taxon>Bacteroidota</taxon>
        <taxon>Cytophagia</taxon>
        <taxon>Cytophagales</taxon>
        <taxon>Flammeovirgaceae</taxon>
        <taxon>Rapidithrix</taxon>
    </lineage>
</organism>
<dbReference type="Proteomes" id="UP001403385">
    <property type="component" value="Unassembled WGS sequence"/>
</dbReference>
<reference evidence="2 3" key="1">
    <citation type="submission" date="2024-04" db="EMBL/GenBank/DDBJ databases">
        <title>Novel genus in family Flammeovirgaceae.</title>
        <authorList>
            <person name="Nguyen T.H."/>
            <person name="Vuong T.Q."/>
            <person name="Le H."/>
            <person name="Kim S.-G."/>
        </authorList>
    </citation>
    <scope>NUCLEOTIDE SEQUENCE [LARGE SCALE GENOMIC DNA]</scope>
    <source>
        <strain evidence="2 3">JCM 23209</strain>
    </source>
</reference>
<dbReference type="InterPro" id="IPR005079">
    <property type="entry name" value="Peptidase_C45_hydrolase"/>
</dbReference>
<dbReference type="PANTHER" id="PTHR28583:SF4">
    <property type="entry name" value="N-ACYLETHANOLAMINE-HYDROLYZING ACID AMIDASE"/>
    <property type="match status" value="1"/>
</dbReference>
<keyword evidence="2" id="KW-0012">Acyltransferase</keyword>
<dbReference type="RefSeq" id="WP_346822203.1">
    <property type="nucleotide sequence ID" value="NZ_JBDKWZ010000008.1"/>
</dbReference>
<evidence type="ECO:0000313" key="2">
    <source>
        <dbReference type="EMBL" id="MEN7549428.1"/>
    </source>
</evidence>